<protein>
    <submittedName>
        <fullName evidence="10">NCS2 family permease</fullName>
    </submittedName>
</protein>
<sequence length="433" mass="45743">MLEKFFKLSENKTTVKTEVIAGITTFMTMAYILAVNPDILSATGMDKGALFTATAISAAIGTLVMALWAKLPFALAPGMGLNAFFAFGVCIGMGMSWQFALTAVFLEGILFILMTAFNIRELIINAIPSSIKNAISVGIGLFIAFIGMKNAGIIVANDATFVHLGDMKSAGVLLALGGIMITGVLLALKVKGALLIGMVLTTIVGLPLGVTQLPHFDFSVPSISSIAWKFDWSWVNSAEGIFTMITVLFTFLFVDMFDTVGTLIGVSTKAKMIGKDGRIPNVKQALMADSIGTTVGAALGTSTVTTYVESAAGVAEGGRTGLTALTTAGLFILALFLSPLFLMIPAAATAPALVLVGVMMMTPIQNLDLEDFTESIPAFFTLIMMPLTFSIAEGIVFGILSYVVLKLLSGKHKDISIIAYVLAVLFALKFVFM</sequence>
<evidence type="ECO:0000256" key="1">
    <source>
        <dbReference type="ARBA" id="ARBA00004651"/>
    </source>
</evidence>
<evidence type="ECO:0000313" key="11">
    <source>
        <dbReference type="Proteomes" id="UP000605676"/>
    </source>
</evidence>
<dbReference type="PIRSF" id="PIRSF005353">
    <property type="entry name" value="PbuG"/>
    <property type="match status" value="1"/>
</dbReference>
<feature type="transmembrane region" description="Helical" evidence="9">
    <location>
        <begin position="169"/>
        <end position="188"/>
    </location>
</feature>
<evidence type="ECO:0000256" key="2">
    <source>
        <dbReference type="ARBA" id="ARBA00005697"/>
    </source>
</evidence>
<dbReference type="PANTHER" id="PTHR43337:SF1">
    <property type="entry name" value="XANTHINE_URACIL PERMEASE C887.17-RELATED"/>
    <property type="match status" value="1"/>
</dbReference>
<dbReference type="RefSeq" id="WP_200465226.1">
    <property type="nucleotide sequence ID" value="NZ_JAENRR010000025.1"/>
</dbReference>
<feature type="transmembrane region" description="Helical" evidence="9">
    <location>
        <begin position="320"/>
        <end position="337"/>
    </location>
</feature>
<feature type="transmembrane region" description="Helical" evidence="9">
    <location>
        <begin position="193"/>
        <end position="210"/>
    </location>
</feature>
<keyword evidence="4 8" id="KW-1003">Cell membrane</keyword>
<evidence type="ECO:0000256" key="4">
    <source>
        <dbReference type="ARBA" id="ARBA00022475"/>
    </source>
</evidence>
<feature type="transmembrane region" description="Helical" evidence="9">
    <location>
        <begin position="20"/>
        <end position="37"/>
    </location>
</feature>
<feature type="transmembrane region" description="Helical" evidence="9">
    <location>
        <begin position="241"/>
        <end position="266"/>
    </location>
</feature>
<evidence type="ECO:0000256" key="6">
    <source>
        <dbReference type="ARBA" id="ARBA00022989"/>
    </source>
</evidence>
<comment type="similarity">
    <text evidence="2 8">Belongs to the nucleobase:cation symporter-2 (NCS2) (TC 2.A.40) family. Azg-like subfamily.</text>
</comment>
<feature type="transmembrane region" description="Helical" evidence="9">
    <location>
        <begin position="286"/>
        <end position="308"/>
    </location>
</feature>
<dbReference type="PANTHER" id="PTHR43337">
    <property type="entry name" value="XANTHINE/URACIL PERMEASE C887.17-RELATED"/>
    <property type="match status" value="1"/>
</dbReference>
<keyword evidence="11" id="KW-1185">Reference proteome</keyword>
<keyword evidence="3 8" id="KW-0813">Transport</keyword>
<evidence type="ECO:0000256" key="9">
    <source>
        <dbReference type="SAM" id="Phobius"/>
    </source>
</evidence>
<feature type="transmembrane region" description="Helical" evidence="9">
    <location>
        <begin position="376"/>
        <end position="403"/>
    </location>
</feature>
<comment type="subcellular location">
    <subcellularLocation>
        <location evidence="1 8">Cell membrane</location>
        <topology evidence="1 8">Multi-pass membrane protein</topology>
    </subcellularLocation>
</comment>
<proteinExistence type="inferred from homology"/>
<evidence type="ECO:0000256" key="7">
    <source>
        <dbReference type="ARBA" id="ARBA00023136"/>
    </source>
</evidence>
<gene>
    <name evidence="10" type="ORF">JIV24_11695</name>
</gene>
<reference evidence="10 11" key="1">
    <citation type="submission" date="2021-01" db="EMBL/GenBank/DDBJ databases">
        <title>Carboxyliciviraga sp.nov., isolated from coastal sediments.</title>
        <authorList>
            <person name="Lu D."/>
            <person name="Zhang T."/>
        </authorList>
    </citation>
    <scope>NUCLEOTIDE SEQUENCE [LARGE SCALE GENOMIC DNA]</scope>
    <source>
        <strain evidence="10 11">N1Y132</strain>
    </source>
</reference>
<dbReference type="InterPro" id="IPR006043">
    <property type="entry name" value="NCS2"/>
</dbReference>
<evidence type="ECO:0000256" key="3">
    <source>
        <dbReference type="ARBA" id="ARBA00022448"/>
    </source>
</evidence>
<keyword evidence="5 8" id="KW-0812">Transmembrane</keyword>
<feature type="transmembrane region" description="Helical" evidence="9">
    <location>
        <begin position="83"/>
        <end position="113"/>
    </location>
</feature>
<evidence type="ECO:0000256" key="8">
    <source>
        <dbReference type="PIRNR" id="PIRNR005353"/>
    </source>
</evidence>
<dbReference type="EMBL" id="JAENRR010000025">
    <property type="protein sequence ID" value="MBK3517998.1"/>
    <property type="molecule type" value="Genomic_DNA"/>
</dbReference>
<evidence type="ECO:0000256" key="5">
    <source>
        <dbReference type="ARBA" id="ARBA00022692"/>
    </source>
</evidence>
<feature type="transmembrane region" description="Helical" evidence="9">
    <location>
        <begin position="49"/>
        <end position="71"/>
    </location>
</feature>
<accession>A0ABS1HJZ8</accession>
<dbReference type="InterPro" id="IPR026033">
    <property type="entry name" value="Azg-like_bact_archaea"/>
</dbReference>
<organism evidence="10 11">
    <name type="scientific">Carboxylicivirga marina</name>
    <dbReference type="NCBI Taxonomy" id="2800988"/>
    <lineage>
        <taxon>Bacteria</taxon>
        <taxon>Pseudomonadati</taxon>
        <taxon>Bacteroidota</taxon>
        <taxon>Bacteroidia</taxon>
        <taxon>Marinilabiliales</taxon>
        <taxon>Marinilabiliaceae</taxon>
        <taxon>Carboxylicivirga</taxon>
    </lineage>
</organism>
<keyword evidence="7 8" id="KW-0472">Membrane</keyword>
<evidence type="ECO:0000313" key="10">
    <source>
        <dbReference type="EMBL" id="MBK3517998.1"/>
    </source>
</evidence>
<feature type="transmembrane region" description="Helical" evidence="9">
    <location>
        <begin position="415"/>
        <end position="432"/>
    </location>
</feature>
<feature type="transmembrane region" description="Helical" evidence="9">
    <location>
        <begin position="134"/>
        <end position="157"/>
    </location>
</feature>
<name>A0ABS1HJZ8_9BACT</name>
<dbReference type="InterPro" id="IPR045018">
    <property type="entry name" value="Azg-like"/>
</dbReference>
<comment type="caution">
    <text evidence="10">The sequence shown here is derived from an EMBL/GenBank/DDBJ whole genome shotgun (WGS) entry which is preliminary data.</text>
</comment>
<keyword evidence="6 8" id="KW-1133">Transmembrane helix</keyword>
<dbReference type="Pfam" id="PF00860">
    <property type="entry name" value="Xan_ur_permease"/>
    <property type="match status" value="1"/>
</dbReference>
<dbReference type="Proteomes" id="UP000605676">
    <property type="component" value="Unassembled WGS sequence"/>
</dbReference>